<dbReference type="InterPro" id="IPR057670">
    <property type="entry name" value="SH3_retrovirus"/>
</dbReference>
<feature type="compositionally biased region" description="Polar residues" evidence="23">
    <location>
        <begin position="240"/>
        <end position="266"/>
    </location>
</feature>
<evidence type="ECO:0000256" key="14">
    <source>
        <dbReference type="ARBA" id="ARBA00022884"/>
    </source>
</evidence>
<keyword evidence="15" id="KW-0229">DNA integration</keyword>
<feature type="region of interest" description="Disordered" evidence="23">
    <location>
        <begin position="240"/>
        <end position="270"/>
    </location>
</feature>
<keyword evidence="5" id="KW-0548">Nucleotidyltransferase</keyword>
<evidence type="ECO:0000256" key="8">
    <source>
        <dbReference type="ARBA" id="ARBA00022741"/>
    </source>
</evidence>
<dbReference type="InterPro" id="IPR013103">
    <property type="entry name" value="RVT_2"/>
</dbReference>
<evidence type="ECO:0000313" key="26">
    <source>
        <dbReference type="Proteomes" id="UP000325313"/>
    </source>
</evidence>
<evidence type="ECO:0000256" key="7">
    <source>
        <dbReference type="ARBA" id="ARBA00022723"/>
    </source>
</evidence>
<keyword evidence="11" id="KW-0378">Hydrolase</keyword>
<keyword evidence="19" id="KW-0233">DNA recombination</keyword>
<comment type="catalytic activity">
    <reaction evidence="21">
        <text>DNA(n) + a 2'-deoxyribonucleoside 5'-triphosphate = DNA(n+1) + diphosphate</text>
        <dbReference type="Rhea" id="RHEA:22508"/>
        <dbReference type="Rhea" id="RHEA-COMP:17339"/>
        <dbReference type="Rhea" id="RHEA-COMP:17340"/>
        <dbReference type="ChEBI" id="CHEBI:33019"/>
        <dbReference type="ChEBI" id="CHEBI:61560"/>
        <dbReference type="ChEBI" id="CHEBI:173112"/>
        <dbReference type="EC" id="2.7.7.49"/>
    </reaction>
</comment>
<evidence type="ECO:0000256" key="11">
    <source>
        <dbReference type="ARBA" id="ARBA00022801"/>
    </source>
</evidence>
<evidence type="ECO:0000256" key="9">
    <source>
        <dbReference type="ARBA" id="ARBA00022750"/>
    </source>
</evidence>
<evidence type="ECO:0000259" key="24">
    <source>
        <dbReference type="PROSITE" id="PS50994"/>
    </source>
</evidence>
<dbReference type="InterPro" id="IPR001584">
    <property type="entry name" value="Integrase_cat-core"/>
</dbReference>
<evidence type="ECO:0000256" key="1">
    <source>
        <dbReference type="ARBA" id="ARBA00002180"/>
    </source>
</evidence>
<dbReference type="Pfam" id="PF22936">
    <property type="entry name" value="Pol_BBD"/>
    <property type="match status" value="1"/>
</dbReference>
<dbReference type="EMBL" id="VDEP01000254">
    <property type="protein sequence ID" value="KAA1118357.1"/>
    <property type="molecule type" value="Genomic_DNA"/>
</dbReference>
<dbReference type="Pfam" id="PF07727">
    <property type="entry name" value="RVT_2"/>
    <property type="match status" value="1"/>
</dbReference>
<dbReference type="PANTHER" id="PTHR42648">
    <property type="entry name" value="TRANSPOSASE, PUTATIVE-RELATED"/>
    <property type="match status" value="1"/>
</dbReference>
<feature type="region of interest" description="Disordered" evidence="23">
    <location>
        <begin position="766"/>
        <end position="835"/>
    </location>
</feature>
<keyword evidence="10" id="KW-0255">Endonuclease</keyword>
<evidence type="ECO:0000256" key="22">
    <source>
        <dbReference type="ARBA" id="ARBA00049244"/>
    </source>
</evidence>
<sequence>MANNTLNPLNPSINLIPKLEDTNFFEWKRTITGHLTAMGKLKYINSEVARPDDDTAAEVFVQERAQVLQAIRLTINKENRSAIIHFDDPHCAFKALEEKHGSNDAFMIASTIADIVHLKFEDTSSLDDYISQIRALHNRLNDMTKDNEAFQLPDNVLAIFMIINLPTEEFRHIIQSLFSNKTVSVKQVIDRLNSESAMMKGSNAKDTAMYGFKKSKPTTRSNVGKSDRCTIHKFSSHTNAECNSQKKNGTKPPQNTSRFPSANIASEPTTNIPEEEPELASLMIENAYVVVHNPDLDYYSFTGHFIADSGASIHLVNDYKMLIDPVKCEPRLINTAKSGTQVQVDTKGSVRVLALNHLNQNVSIDIPNVFYCPELAANLLSIKQIIKSGADVSFLNNTMTIEFKNEDIHISSVTSGNELWMVSIIKPEAPQIAGLCANIWHARFGHPSTGAYRQYRVDGGKLPDKSSFCSHCVKGKIQRKPFKSHLPISSRPLYRIYSDIMGPMPVPSNNGSRYILTFIDCCTRYSKIYLIKKKSDTLSCFKDYVNTAENLMSSSQFKVSFLHTDRGGEYNSNEFNAYTKSKGISIEQAPANTPQQNGVAERYNRTLIQKVLAIMSAGHLPKWLWGEIAVTAATLINVAPSSTLNSDTPHRLWWYSSDPKGSHHKFDYSHLRTIGCRAYAVINKEKRDKLTSKASELIMIGYDLLSKAYRLLDPTTKKIIISRNVDFNETHFPYSVTSQPNNSEVFDFDSSDALLESLNTHSHVTENDASAQQINQRDEQNPVPDDLGDTSPQNNSPQPTNTTDTSIALSRPTRSCGRPDFYGNPVAHMSQQNPDEPTYRQAMASENREQWIAAMQTEFNSLVQYNVGELVELPPDGHHIGGMWRLKVKRDQFGEIIKYKARWVAFGNHQIPGVDFDQTYASVGISDTLRILLALTVNEDLEMEQFDIATAFLNGRMEHSVYIQQVTGFEDSSYPNRVIRLDQSLYGTRQAHRQFNIDLKEKLLSLKFTSTFDDDSLYIHRDGDKFIYIHMHVDDGLVFSNSKEMIAQFKEDFMKCYSLKWNENPSLHLGLKITRDRPNNRIMVSQEHYLKEVLKRFDMSDSNPNKTPLPNNITLEKANQIDNTLPFQQAIGCLSFAAICTRPDIQYAVNYLARFSACYDRTHWTAVKHLLRYVKGTIDRGIIFAKNDESPKSKLTAYTDADYDSCTLTRRSTTGHGIMWRGCLISWKSKRQRTVALSTTEAEYMAISDAAKHLLWMRRMISLISQTPMETADVITDMELFNDNNGAVFLSQESAINQRSKHIDIRYHFIRDLVKDKKIRTSHIDTKSMPADMLTKNAGAIVIDRCRKIFNIVSLREISE</sequence>
<keyword evidence="3" id="KW-1188">Viral release from host cell</keyword>
<dbReference type="GO" id="GO:0004190">
    <property type="term" value="F:aspartic-type endopeptidase activity"/>
    <property type="evidence" value="ECO:0007669"/>
    <property type="project" value="UniProtKB-KW"/>
</dbReference>
<dbReference type="InterPro" id="IPR039537">
    <property type="entry name" value="Retrotran_Ty1/copia-like"/>
</dbReference>
<keyword evidence="16" id="KW-0695">RNA-directed DNA polymerase</keyword>
<keyword evidence="13" id="KW-0460">Magnesium</keyword>
<evidence type="ECO:0000256" key="12">
    <source>
        <dbReference type="ARBA" id="ARBA00022840"/>
    </source>
</evidence>
<evidence type="ECO:0000256" key="4">
    <source>
        <dbReference type="ARBA" id="ARBA00022670"/>
    </source>
</evidence>
<dbReference type="PANTHER" id="PTHR42648:SF11">
    <property type="entry name" value="TRANSPOSON TY4-P GAG-POL POLYPROTEIN"/>
    <property type="match status" value="1"/>
</dbReference>
<dbReference type="GO" id="GO:0032196">
    <property type="term" value="P:transposition"/>
    <property type="evidence" value="ECO:0007669"/>
    <property type="project" value="UniProtKB-KW"/>
</dbReference>
<dbReference type="GO" id="GO:0006508">
    <property type="term" value="P:proteolysis"/>
    <property type="evidence" value="ECO:0007669"/>
    <property type="project" value="UniProtKB-KW"/>
</dbReference>
<comment type="caution">
    <text evidence="25">The sequence shown here is derived from an EMBL/GenBank/DDBJ whole genome shotgun (WGS) entry which is preliminary data.</text>
</comment>
<organism evidence="25 26">
    <name type="scientific">Puccinia graminis f. sp. tritici</name>
    <dbReference type="NCBI Taxonomy" id="56615"/>
    <lineage>
        <taxon>Eukaryota</taxon>
        <taxon>Fungi</taxon>
        <taxon>Dikarya</taxon>
        <taxon>Basidiomycota</taxon>
        <taxon>Pucciniomycotina</taxon>
        <taxon>Pucciniomycetes</taxon>
        <taxon>Pucciniales</taxon>
        <taxon>Pucciniaceae</taxon>
        <taxon>Puccinia</taxon>
    </lineage>
</organism>
<dbReference type="InterPro" id="IPR054722">
    <property type="entry name" value="PolX-like_BBD"/>
</dbReference>
<evidence type="ECO:0000256" key="18">
    <source>
        <dbReference type="ARBA" id="ARBA00023113"/>
    </source>
</evidence>
<keyword evidence="17" id="KW-0808">Transferase</keyword>
<keyword evidence="17" id="KW-0239">DNA-directed DNA polymerase</keyword>
<reference evidence="25 26" key="1">
    <citation type="submission" date="2019-05" db="EMBL/GenBank/DDBJ databases">
        <title>Emergence of the Ug99 lineage of the wheat stem rust pathogen through somatic hybridization.</title>
        <authorList>
            <person name="Li F."/>
            <person name="Upadhyaya N.M."/>
            <person name="Sperschneider J."/>
            <person name="Matny O."/>
            <person name="Nguyen-Phuc H."/>
            <person name="Mago R."/>
            <person name="Raley C."/>
            <person name="Miller M.E."/>
            <person name="Silverstein K.A.T."/>
            <person name="Henningsen E."/>
            <person name="Hirsch C.D."/>
            <person name="Visser B."/>
            <person name="Pretorius Z.A."/>
            <person name="Steffenson B.J."/>
            <person name="Schwessinger B."/>
            <person name="Dodds P.N."/>
            <person name="Figueroa M."/>
        </authorList>
    </citation>
    <scope>NUCLEOTIDE SEQUENCE [LARGE SCALE GENOMIC DNA]</scope>
    <source>
        <strain evidence="25 26">Ug99</strain>
    </source>
</reference>
<dbReference type="PROSITE" id="PS50994">
    <property type="entry name" value="INTEGRASE"/>
    <property type="match status" value="1"/>
</dbReference>
<keyword evidence="12" id="KW-0067">ATP-binding</keyword>
<keyword evidence="4" id="KW-0645">Protease</keyword>
<dbReference type="GO" id="GO:0005634">
    <property type="term" value="C:nucleus"/>
    <property type="evidence" value="ECO:0007669"/>
    <property type="project" value="UniProtKB-ARBA"/>
</dbReference>
<dbReference type="GO" id="GO:0015074">
    <property type="term" value="P:DNA integration"/>
    <property type="evidence" value="ECO:0007669"/>
    <property type="project" value="UniProtKB-KW"/>
</dbReference>
<evidence type="ECO:0000256" key="5">
    <source>
        <dbReference type="ARBA" id="ARBA00022695"/>
    </source>
</evidence>
<accession>A0A5B0QYF5</accession>
<evidence type="ECO:0000256" key="16">
    <source>
        <dbReference type="ARBA" id="ARBA00022918"/>
    </source>
</evidence>
<evidence type="ECO:0000256" key="2">
    <source>
        <dbReference type="ARBA" id="ARBA00022578"/>
    </source>
</evidence>
<dbReference type="GO" id="GO:0004519">
    <property type="term" value="F:endonuclease activity"/>
    <property type="evidence" value="ECO:0007669"/>
    <property type="project" value="UniProtKB-KW"/>
</dbReference>
<dbReference type="Pfam" id="PF00665">
    <property type="entry name" value="rve"/>
    <property type="match status" value="1"/>
</dbReference>
<dbReference type="GO" id="GO:0006310">
    <property type="term" value="P:DNA recombination"/>
    <property type="evidence" value="ECO:0007669"/>
    <property type="project" value="UniProtKB-KW"/>
</dbReference>
<protein>
    <recommendedName>
        <fullName evidence="24">Integrase catalytic domain-containing protein</fullName>
    </recommendedName>
</protein>
<evidence type="ECO:0000256" key="21">
    <source>
        <dbReference type="ARBA" id="ARBA00048173"/>
    </source>
</evidence>
<dbReference type="CDD" id="cd09272">
    <property type="entry name" value="RNase_HI_RT_Ty1"/>
    <property type="match status" value="1"/>
</dbReference>
<evidence type="ECO:0000256" key="19">
    <source>
        <dbReference type="ARBA" id="ARBA00023172"/>
    </source>
</evidence>
<feature type="domain" description="Integrase catalytic" evidence="24">
    <location>
        <begin position="488"/>
        <end position="657"/>
    </location>
</feature>
<dbReference type="Pfam" id="PF25597">
    <property type="entry name" value="SH3_retrovirus"/>
    <property type="match status" value="1"/>
</dbReference>
<evidence type="ECO:0000256" key="20">
    <source>
        <dbReference type="ARBA" id="ARBA00023268"/>
    </source>
</evidence>
<name>A0A5B0QYF5_PUCGR</name>
<evidence type="ECO:0000256" key="10">
    <source>
        <dbReference type="ARBA" id="ARBA00022759"/>
    </source>
</evidence>
<dbReference type="InterPro" id="IPR036397">
    <property type="entry name" value="RNaseH_sf"/>
</dbReference>
<evidence type="ECO:0000256" key="17">
    <source>
        <dbReference type="ARBA" id="ARBA00022932"/>
    </source>
</evidence>
<dbReference type="GO" id="GO:0003964">
    <property type="term" value="F:RNA-directed DNA polymerase activity"/>
    <property type="evidence" value="ECO:0007669"/>
    <property type="project" value="UniProtKB-KW"/>
</dbReference>
<dbReference type="Proteomes" id="UP000325313">
    <property type="component" value="Unassembled WGS sequence"/>
</dbReference>
<dbReference type="GO" id="GO:0003723">
    <property type="term" value="F:RNA binding"/>
    <property type="evidence" value="ECO:0007669"/>
    <property type="project" value="UniProtKB-KW"/>
</dbReference>
<keyword evidence="7" id="KW-0479">Metal-binding</keyword>
<feature type="compositionally biased region" description="Polar residues" evidence="23">
    <location>
        <begin position="790"/>
        <end position="808"/>
    </location>
</feature>
<evidence type="ECO:0000256" key="13">
    <source>
        <dbReference type="ARBA" id="ARBA00022842"/>
    </source>
</evidence>
<evidence type="ECO:0000256" key="6">
    <source>
        <dbReference type="ARBA" id="ARBA00022722"/>
    </source>
</evidence>
<dbReference type="GO" id="GO:0005524">
    <property type="term" value="F:ATP binding"/>
    <property type="evidence" value="ECO:0007669"/>
    <property type="project" value="UniProtKB-KW"/>
</dbReference>
<comment type="function">
    <text evidence="1">The aspartyl protease (PR) mediates the proteolytic cleavages of the Gag and Gag-Pol polyproteins after assembly of the VLP.</text>
</comment>
<keyword evidence="2" id="KW-0815">Transposition</keyword>
<dbReference type="GO" id="GO:0046872">
    <property type="term" value="F:metal ion binding"/>
    <property type="evidence" value="ECO:0007669"/>
    <property type="project" value="UniProtKB-KW"/>
</dbReference>
<keyword evidence="8" id="KW-0547">Nucleotide-binding</keyword>
<keyword evidence="9" id="KW-0064">Aspartyl protease</keyword>
<evidence type="ECO:0000256" key="3">
    <source>
        <dbReference type="ARBA" id="ARBA00022612"/>
    </source>
</evidence>
<keyword evidence="6" id="KW-0540">Nuclease</keyword>
<evidence type="ECO:0000313" key="25">
    <source>
        <dbReference type="EMBL" id="KAA1118357.1"/>
    </source>
</evidence>
<evidence type="ECO:0000256" key="23">
    <source>
        <dbReference type="SAM" id="MobiDB-lite"/>
    </source>
</evidence>
<gene>
    <name evidence="25" type="ORF">PGTUg99_050031</name>
</gene>
<comment type="catalytic activity">
    <reaction evidence="22">
        <text>DNA(n) + a 2'-deoxyribonucleoside 5'-triphosphate = DNA(n+1) + diphosphate</text>
        <dbReference type="Rhea" id="RHEA:22508"/>
        <dbReference type="Rhea" id="RHEA-COMP:17339"/>
        <dbReference type="Rhea" id="RHEA-COMP:17340"/>
        <dbReference type="ChEBI" id="CHEBI:33019"/>
        <dbReference type="ChEBI" id="CHEBI:61560"/>
        <dbReference type="ChEBI" id="CHEBI:173112"/>
        <dbReference type="EC" id="2.7.7.7"/>
    </reaction>
</comment>
<keyword evidence="20" id="KW-0511">Multifunctional enzyme</keyword>
<proteinExistence type="predicted"/>
<dbReference type="InterPro" id="IPR012337">
    <property type="entry name" value="RNaseH-like_sf"/>
</dbReference>
<dbReference type="Gene3D" id="3.30.420.10">
    <property type="entry name" value="Ribonuclease H-like superfamily/Ribonuclease H"/>
    <property type="match status" value="1"/>
</dbReference>
<dbReference type="Pfam" id="PF14223">
    <property type="entry name" value="Retrotran_gag_2"/>
    <property type="match status" value="1"/>
</dbReference>
<dbReference type="InterPro" id="IPR043502">
    <property type="entry name" value="DNA/RNA_pol_sf"/>
</dbReference>
<keyword evidence="14" id="KW-0694">RNA-binding</keyword>
<dbReference type="SUPFAM" id="SSF53098">
    <property type="entry name" value="Ribonuclease H-like"/>
    <property type="match status" value="1"/>
</dbReference>
<keyword evidence="18" id="KW-0917">Virion maturation</keyword>
<feature type="compositionally biased region" description="Polar residues" evidence="23">
    <location>
        <begin position="766"/>
        <end position="775"/>
    </location>
</feature>
<dbReference type="SUPFAM" id="SSF56672">
    <property type="entry name" value="DNA/RNA polymerases"/>
    <property type="match status" value="1"/>
</dbReference>
<evidence type="ECO:0000256" key="15">
    <source>
        <dbReference type="ARBA" id="ARBA00022908"/>
    </source>
</evidence>
<dbReference type="GO" id="GO:0003887">
    <property type="term" value="F:DNA-directed DNA polymerase activity"/>
    <property type="evidence" value="ECO:0007669"/>
    <property type="project" value="UniProtKB-KW"/>
</dbReference>